<reference evidence="4" key="1">
    <citation type="journal article" date="2018" name="Nat. Microbiol.">
        <title>Leveraging single-cell genomics to expand the fungal tree of life.</title>
        <authorList>
            <person name="Ahrendt S.R."/>
            <person name="Quandt C.A."/>
            <person name="Ciobanu D."/>
            <person name="Clum A."/>
            <person name="Salamov A."/>
            <person name="Andreopoulos B."/>
            <person name="Cheng J.F."/>
            <person name="Woyke T."/>
            <person name="Pelin A."/>
            <person name="Henrissat B."/>
            <person name="Reynolds N.K."/>
            <person name="Benny G.L."/>
            <person name="Smith M.E."/>
            <person name="James T.Y."/>
            <person name="Grigoriev I.V."/>
        </authorList>
    </citation>
    <scope>NUCLEOTIDE SEQUENCE [LARGE SCALE GENOMIC DNA]</scope>
</reference>
<dbReference type="EMBL" id="KZ994529">
    <property type="protein sequence ID" value="RKO92706.1"/>
    <property type="molecule type" value="Genomic_DNA"/>
</dbReference>
<protein>
    <submittedName>
        <fullName evidence="3">Uncharacterized protein</fullName>
    </submittedName>
</protein>
<keyword evidence="4" id="KW-1185">Reference proteome</keyword>
<feature type="region of interest" description="Disordered" evidence="2">
    <location>
        <begin position="551"/>
        <end position="573"/>
    </location>
</feature>
<name>A0A4P9WPH3_9FUNG</name>
<dbReference type="AlphaFoldDB" id="A0A4P9WPH3"/>
<evidence type="ECO:0000313" key="3">
    <source>
        <dbReference type="EMBL" id="RKO92706.1"/>
    </source>
</evidence>
<feature type="region of interest" description="Disordered" evidence="2">
    <location>
        <begin position="185"/>
        <end position="317"/>
    </location>
</feature>
<feature type="compositionally biased region" description="Basic residues" evidence="2">
    <location>
        <begin position="252"/>
        <end position="262"/>
    </location>
</feature>
<keyword evidence="1" id="KW-0175">Coiled coil</keyword>
<feature type="region of interest" description="Disordered" evidence="2">
    <location>
        <begin position="142"/>
        <end position="161"/>
    </location>
</feature>
<feature type="compositionally biased region" description="Low complexity" evidence="2">
    <location>
        <begin position="420"/>
        <end position="429"/>
    </location>
</feature>
<gene>
    <name evidence="3" type="ORF">BDK51DRAFT_45761</name>
</gene>
<evidence type="ECO:0000256" key="2">
    <source>
        <dbReference type="SAM" id="MobiDB-lite"/>
    </source>
</evidence>
<sequence length="593" mass="63406">MKSSGEALLDSPKTSRVLALAITLYSRLPLVHLQNQRAGQLIELEMKIVKLKSQNEDLIEEVEQSNGSAIRVRSAKILWLGALAQLAVKEQRTLAHALRTALDDFESTQIPALEKSIAAGDGACEDRVSDLSRVSNVRDHLPISEADPVTPTIGNEESQHVQRRYIPADYASPLGRRFRNASWNSADGSAASMERDAGGPSKSRHPAPRPLTPIPEEQHQSFPPSSPTGIDVDSDSDGDREWEPVGRDGGRRKGKGKAKAKAKAKEQRKVYGRARTPSDDKADHLTSAVDEDDYQVAGPSRSSSRDDESAGALQRSRNDSSLVNLALNLCSSLAQSGRPARRGQPVAIADYPILTRFITSSTLVNCDKACLETFINLACVSIELGDLFTIPIEQPLTRATPYLRPMIAPALASTSPSRIPVSRARSSTPASPPDSVIADPAEDVLPEENEDEVERDEVEEAGDRERSPQAGRSALTPSPERRPEHQAGTPVPAAVSPELSSPAPAVPPRANARQRNRVRAAVGRGGGGNVPAPAPVPVPVPAPAAPVVVNENTPPAGWVPVARGGGRGGRARAGIRSPFADVTNLVWLEELQG</sequence>
<evidence type="ECO:0000313" key="4">
    <source>
        <dbReference type="Proteomes" id="UP000269721"/>
    </source>
</evidence>
<evidence type="ECO:0000256" key="1">
    <source>
        <dbReference type="SAM" id="Coils"/>
    </source>
</evidence>
<feature type="compositionally biased region" description="Acidic residues" evidence="2">
    <location>
        <begin position="440"/>
        <end position="460"/>
    </location>
</feature>
<feature type="coiled-coil region" evidence="1">
    <location>
        <begin position="41"/>
        <end position="68"/>
    </location>
</feature>
<accession>A0A4P9WPH3</accession>
<feature type="compositionally biased region" description="Basic and acidic residues" evidence="2">
    <location>
        <begin position="237"/>
        <end position="251"/>
    </location>
</feature>
<dbReference type="Proteomes" id="UP000269721">
    <property type="component" value="Unassembled WGS sequence"/>
</dbReference>
<organism evidence="3 4">
    <name type="scientific">Blyttiomyces helicus</name>
    <dbReference type="NCBI Taxonomy" id="388810"/>
    <lineage>
        <taxon>Eukaryota</taxon>
        <taxon>Fungi</taxon>
        <taxon>Fungi incertae sedis</taxon>
        <taxon>Chytridiomycota</taxon>
        <taxon>Chytridiomycota incertae sedis</taxon>
        <taxon>Chytridiomycetes</taxon>
        <taxon>Chytridiomycetes incertae sedis</taxon>
        <taxon>Blyttiomyces</taxon>
    </lineage>
</organism>
<proteinExistence type="predicted"/>
<feature type="region of interest" description="Disordered" evidence="2">
    <location>
        <begin position="414"/>
        <end position="534"/>
    </location>
</feature>